<dbReference type="RefSeq" id="WP_163387139.1">
    <property type="nucleotide sequence ID" value="NZ_JAUFQS010000011.1"/>
</dbReference>
<comment type="caution">
    <text evidence="3">The sequence shown here is derived from an EMBL/GenBank/DDBJ whole genome shotgun (WGS) entry which is preliminary data.</text>
</comment>
<evidence type="ECO:0000313" key="3">
    <source>
        <dbReference type="EMBL" id="MDN3688619.1"/>
    </source>
</evidence>
<dbReference type="InterPro" id="IPR036849">
    <property type="entry name" value="Enolase-like_C_sf"/>
</dbReference>
<evidence type="ECO:0000313" key="4">
    <source>
        <dbReference type="Proteomes" id="UP001236663"/>
    </source>
</evidence>
<dbReference type="Gene3D" id="3.30.390.10">
    <property type="entry name" value="Enolase-like, N-terminal domain"/>
    <property type="match status" value="1"/>
</dbReference>
<dbReference type="PANTHER" id="PTHR48073">
    <property type="entry name" value="O-SUCCINYLBENZOATE SYNTHASE-RELATED"/>
    <property type="match status" value="1"/>
</dbReference>
<dbReference type="SMART" id="SM00922">
    <property type="entry name" value="MR_MLE"/>
    <property type="match status" value="1"/>
</dbReference>
<dbReference type="SUPFAM" id="SSF51604">
    <property type="entry name" value="Enolase C-terminal domain-like"/>
    <property type="match status" value="1"/>
</dbReference>
<keyword evidence="4" id="KW-1185">Reference proteome</keyword>
<dbReference type="InterPro" id="IPR029017">
    <property type="entry name" value="Enolase-like_N"/>
</dbReference>
<evidence type="ECO:0000259" key="2">
    <source>
        <dbReference type="SMART" id="SM00922"/>
    </source>
</evidence>
<dbReference type="SFLD" id="SFLDS00001">
    <property type="entry name" value="Enolase"/>
    <property type="match status" value="1"/>
</dbReference>
<sequence length="368" mass="41136">MAQTFKIKAAIKPYSLDFTFDAGTSRGVLTEKQTHFIQVQSPVFPDIYGIGEAGPLKGLSPDDLPDFLDRANEVLNKLEKISFSKDPTTILTMLSEVGLDEYPSLRFGLETALLDLVNGGTRKILPNSFYEHGSAIPINGLIWMGEKRFMKAQIDQKLQEGFECIKMKIGAIDFEMELALLESIRKKYSKEVISLRVDANGAFDPNEAMVRMERLAKLEIHSIEQPIHPGNRHAMAQLCRTSPIPIALDEELIGINDFRQKKALLEDLKPAYLILKPTLVGGILATQEWIRLAEDMGIGWWMTSALESNIGLNAIAQLTSSLNPILPQGLGTGMLYRNNVSSPLVISSGKLRYDKDRFWSIPDWNLDD</sequence>
<reference evidence="4" key="1">
    <citation type="journal article" date="2019" name="Int. J. Syst. Evol. Microbiol.">
        <title>The Global Catalogue of Microorganisms (GCM) 10K type strain sequencing project: providing services to taxonomists for standard genome sequencing and annotation.</title>
        <authorList>
            <consortium name="The Broad Institute Genomics Platform"/>
            <consortium name="The Broad Institute Genome Sequencing Center for Infectious Disease"/>
            <person name="Wu L."/>
            <person name="Ma J."/>
        </authorList>
    </citation>
    <scope>NUCLEOTIDE SEQUENCE [LARGE SCALE GENOMIC DNA]</scope>
    <source>
        <strain evidence="4">CECT 7706</strain>
    </source>
</reference>
<dbReference type="Pfam" id="PF13378">
    <property type="entry name" value="MR_MLE_C"/>
    <property type="match status" value="1"/>
</dbReference>
<organism evidence="3 4">
    <name type="scientific">Cyclobacterium jeungdonense</name>
    <dbReference type="NCBI Taxonomy" id="708087"/>
    <lineage>
        <taxon>Bacteria</taxon>
        <taxon>Pseudomonadati</taxon>
        <taxon>Bacteroidota</taxon>
        <taxon>Cytophagia</taxon>
        <taxon>Cytophagales</taxon>
        <taxon>Cyclobacteriaceae</taxon>
        <taxon>Cyclobacterium</taxon>
    </lineage>
</organism>
<dbReference type="SFLD" id="SFLDF00009">
    <property type="entry name" value="o-succinylbenzoate_synthase"/>
    <property type="match status" value="1"/>
</dbReference>
<feature type="domain" description="Mandelate racemase/muconate lactonizing enzyme C-terminal" evidence="2">
    <location>
        <begin position="147"/>
        <end position="245"/>
    </location>
</feature>
<keyword evidence="1" id="KW-0479">Metal-binding</keyword>
<protein>
    <submittedName>
        <fullName evidence="3">O-succinylbenzoate synthase</fullName>
    </submittedName>
</protein>
<name>A0ABT8C9B4_9BACT</name>
<dbReference type="PROSITE" id="PS00909">
    <property type="entry name" value="MR_MLE_2"/>
    <property type="match status" value="1"/>
</dbReference>
<dbReference type="SFLD" id="SFLDG00180">
    <property type="entry name" value="muconate_cycloisomerase"/>
    <property type="match status" value="1"/>
</dbReference>
<gene>
    <name evidence="3" type="ORF">QWZ15_12320</name>
</gene>
<accession>A0ABT8C9B4</accession>
<dbReference type="EMBL" id="JAUFQS010000011">
    <property type="protein sequence ID" value="MDN3688619.1"/>
    <property type="molecule type" value="Genomic_DNA"/>
</dbReference>
<dbReference type="SUPFAM" id="SSF54826">
    <property type="entry name" value="Enolase N-terminal domain-like"/>
    <property type="match status" value="1"/>
</dbReference>
<dbReference type="PANTHER" id="PTHR48073:SF2">
    <property type="entry name" value="O-SUCCINYLBENZOATE SYNTHASE"/>
    <property type="match status" value="1"/>
</dbReference>
<dbReference type="InterPro" id="IPR018110">
    <property type="entry name" value="Mandel_Rmase/mucon_lact_enz_CS"/>
</dbReference>
<dbReference type="Proteomes" id="UP001236663">
    <property type="component" value="Unassembled WGS sequence"/>
</dbReference>
<dbReference type="CDD" id="cd03320">
    <property type="entry name" value="OSBS"/>
    <property type="match status" value="1"/>
</dbReference>
<dbReference type="InterPro" id="IPR013342">
    <property type="entry name" value="Mandelate_racemase_C"/>
</dbReference>
<dbReference type="Gene3D" id="3.20.20.120">
    <property type="entry name" value="Enolase-like C-terminal domain"/>
    <property type="match status" value="1"/>
</dbReference>
<evidence type="ECO:0000256" key="1">
    <source>
        <dbReference type="ARBA" id="ARBA00022723"/>
    </source>
</evidence>
<dbReference type="InterPro" id="IPR029065">
    <property type="entry name" value="Enolase_C-like"/>
</dbReference>
<proteinExistence type="predicted"/>